<evidence type="ECO:0000256" key="6">
    <source>
        <dbReference type="ARBA" id="ARBA00023316"/>
    </source>
</evidence>
<protein>
    <recommendedName>
        <fullName evidence="9">L,D-TPase catalytic domain-containing protein</fullName>
    </recommendedName>
</protein>
<evidence type="ECO:0000313" key="11">
    <source>
        <dbReference type="EMBL" id="OOY34774.1"/>
    </source>
</evidence>
<dbReference type="Proteomes" id="UP000030856">
    <property type="component" value="Unassembled WGS sequence"/>
</dbReference>
<dbReference type="Pfam" id="PF20142">
    <property type="entry name" value="Scaffold"/>
    <property type="match status" value="1"/>
</dbReference>
<reference evidence="11 13" key="2">
    <citation type="submission" date="2016-11" db="EMBL/GenBank/DDBJ databases">
        <title>Mixed transmission modes and dynamic genome evolution in an obligate animal-bacterial symbiosis.</title>
        <authorList>
            <person name="Russell S.L."/>
            <person name="Corbett-Detig R.B."/>
            <person name="Cavanaugh C.M."/>
        </authorList>
    </citation>
    <scope>NUCLEOTIDE SEQUENCE [LARGE SCALE GENOMIC DNA]</scope>
    <source>
        <strain evidence="11">MA-KB16</strain>
    </source>
</reference>
<dbReference type="InterPro" id="IPR036365">
    <property type="entry name" value="PGBD-like_sf"/>
</dbReference>
<feature type="chain" id="PRO_5010611209" description="L,D-TPase catalytic domain-containing protein" evidence="8">
    <location>
        <begin position="32"/>
        <end position="531"/>
    </location>
</feature>
<feature type="active site" description="Proton donor/acceptor" evidence="7">
    <location>
        <position position="437"/>
    </location>
</feature>
<accession>A0A0B0HA63</accession>
<feature type="active site" description="Nucleophile" evidence="7">
    <location>
        <position position="456"/>
    </location>
</feature>
<dbReference type="PANTHER" id="PTHR41533">
    <property type="entry name" value="L,D-TRANSPEPTIDASE HI_1667-RELATED"/>
    <property type="match status" value="1"/>
</dbReference>
<evidence type="ECO:0000256" key="5">
    <source>
        <dbReference type="ARBA" id="ARBA00022984"/>
    </source>
</evidence>
<dbReference type="CDD" id="cd16913">
    <property type="entry name" value="YkuD_like"/>
    <property type="match status" value="1"/>
</dbReference>
<dbReference type="GO" id="GO:0016740">
    <property type="term" value="F:transferase activity"/>
    <property type="evidence" value="ECO:0007669"/>
    <property type="project" value="UniProtKB-KW"/>
</dbReference>
<dbReference type="EMBL" id="JRAA01000002">
    <property type="protein sequence ID" value="KHF24754.1"/>
    <property type="molecule type" value="Genomic_DNA"/>
</dbReference>
<dbReference type="Pfam" id="PF03734">
    <property type="entry name" value="YkuD"/>
    <property type="match status" value="1"/>
</dbReference>
<dbReference type="InterPro" id="IPR036366">
    <property type="entry name" value="PGBDSf"/>
</dbReference>
<dbReference type="InterPro" id="IPR052905">
    <property type="entry name" value="LD-transpeptidase_YkuD-like"/>
</dbReference>
<dbReference type="AlphaFoldDB" id="A0A0B0HA63"/>
<keyword evidence="12" id="KW-1185">Reference proteome</keyword>
<dbReference type="PATRIC" id="fig|2340.3.peg.1391"/>
<dbReference type="InterPro" id="IPR038063">
    <property type="entry name" value="Transpep_catalytic_dom"/>
</dbReference>
<proteinExistence type="inferred from homology"/>
<dbReference type="PROSITE" id="PS52029">
    <property type="entry name" value="LD_TPASE"/>
    <property type="match status" value="1"/>
</dbReference>
<feature type="signal peptide" evidence="8">
    <location>
        <begin position="1"/>
        <end position="31"/>
    </location>
</feature>
<dbReference type="GO" id="GO:0071555">
    <property type="term" value="P:cell wall organization"/>
    <property type="evidence" value="ECO:0007669"/>
    <property type="project" value="UniProtKB-UniRule"/>
</dbReference>
<evidence type="ECO:0000313" key="13">
    <source>
        <dbReference type="Proteomes" id="UP000190962"/>
    </source>
</evidence>
<name>A0A0B0HA63_SOVGS</name>
<evidence type="ECO:0000256" key="1">
    <source>
        <dbReference type="ARBA" id="ARBA00004752"/>
    </source>
</evidence>
<organism evidence="10 12">
    <name type="scientific">Solemya velum gill symbiont</name>
    <dbReference type="NCBI Taxonomy" id="2340"/>
    <lineage>
        <taxon>Bacteria</taxon>
        <taxon>Pseudomonadati</taxon>
        <taxon>Pseudomonadota</taxon>
        <taxon>Gammaproteobacteria</taxon>
        <taxon>sulfur-oxidizing symbionts</taxon>
    </lineage>
</organism>
<dbReference type="EMBL" id="MPNX01000011">
    <property type="protein sequence ID" value="OOY34774.1"/>
    <property type="molecule type" value="Genomic_DNA"/>
</dbReference>
<dbReference type="OrthoDB" id="9778545at2"/>
<evidence type="ECO:0000256" key="2">
    <source>
        <dbReference type="ARBA" id="ARBA00005992"/>
    </source>
</evidence>
<reference evidence="10 12" key="1">
    <citation type="journal article" date="2014" name="BMC Genomics">
        <title>The genome of the intracellular bacterium of the coastal bivalve, Solemya velum: a blueprint for thriving in and out of symbiosis.</title>
        <authorList>
            <person name="Dmytrenko O."/>
            <person name="Russell S.L."/>
            <person name="Loo W.T."/>
            <person name="Fontanez K.M."/>
            <person name="Liao L."/>
            <person name="Roeselers G."/>
            <person name="Sharma R."/>
            <person name="Stewart F.J."/>
            <person name="Newton I.L."/>
            <person name="Woyke T."/>
            <person name="Wu D."/>
            <person name="Lang J.M."/>
            <person name="Eisen J.A."/>
            <person name="Cavanaugh C.M."/>
        </authorList>
    </citation>
    <scope>NUCLEOTIDE SEQUENCE [LARGE SCALE GENOMIC DNA]</scope>
    <source>
        <strain evidence="10 12">WH</strain>
    </source>
</reference>
<evidence type="ECO:0000259" key="9">
    <source>
        <dbReference type="PROSITE" id="PS52029"/>
    </source>
</evidence>
<keyword evidence="3" id="KW-0808">Transferase</keyword>
<sequence length="531" mass="60297">MMLMAVNRWFSVKGAIVSLVSLLLLSATAQADNKAVSSKPVLSDEAIELKQAVQKVRPKKHRKLLQSFYTLRNYQPTWKNYSQVSALLKNLRESDKEGLNPADYRLDEIKQASGLQQELILTDVLLSYAHDLRDGVHSPQQVDRRWHIRKPKFNLVGEVSKAVEYGRLRAFLKDLAPPHEEYAALRAQLREHRKVAKRGGWPDFPARGPRRLDPGDRHQQVESLRARLAVTDKAASSSADSQLYDDALVEAVKRFQRRHGLNDDGVVGGATRAALAVPIEQRIEQIIASMERWRWMPRELGSSYVIVDVPAYRLWFHQPGKKPLTMRTIVGDYKNQTPSFTQKMKYLVMNPNWYVPNSIASKELAPKISEDPDYVDRAGFKVYDKQSKQQIDPASVDWASLGTGSEFPYRIVQSSGNTNALGDIKFIFPNRHGIYLHDTSAPSLFRKDKRALSHGCIRIEKPLELAARILGTSSPDEIASMIQSSSHNRHVNLKGEIPVYLVYMTAWSEGKGDISFFNDIYKRDRRLLAAK</sequence>
<keyword evidence="8" id="KW-0732">Signal</keyword>
<dbReference type="Gene3D" id="2.40.440.10">
    <property type="entry name" value="L,D-transpeptidase catalytic domain-like"/>
    <property type="match status" value="1"/>
</dbReference>
<dbReference type="RefSeq" id="WP_043116986.1">
    <property type="nucleotide sequence ID" value="NZ_JRAA01000002.1"/>
</dbReference>
<keyword evidence="4 7" id="KW-0133">Cell shape</keyword>
<dbReference type="PANTHER" id="PTHR41533:SF2">
    <property type="entry name" value="BLR7131 PROTEIN"/>
    <property type="match status" value="1"/>
</dbReference>
<evidence type="ECO:0000313" key="12">
    <source>
        <dbReference type="Proteomes" id="UP000030856"/>
    </source>
</evidence>
<evidence type="ECO:0000256" key="7">
    <source>
        <dbReference type="PROSITE-ProRule" id="PRU01373"/>
    </source>
</evidence>
<dbReference type="GO" id="GO:0008360">
    <property type="term" value="P:regulation of cell shape"/>
    <property type="evidence" value="ECO:0007669"/>
    <property type="project" value="UniProtKB-UniRule"/>
</dbReference>
<feature type="domain" description="L,D-TPase catalytic" evidence="9">
    <location>
        <begin position="303"/>
        <end position="479"/>
    </location>
</feature>
<dbReference type="Gene3D" id="1.10.101.10">
    <property type="entry name" value="PGBD-like superfamily/PGBD"/>
    <property type="match status" value="1"/>
</dbReference>
<evidence type="ECO:0000256" key="4">
    <source>
        <dbReference type="ARBA" id="ARBA00022960"/>
    </source>
</evidence>
<dbReference type="UniPathway" id="UPA00219"/>
<dbReference type="SUPFAM" id="SSF47090">
    <property type="entry name" value="PGBD-like"/>
    <property type="match status" value="1"/>
</dbReference>
<dbReference type="InterPro" id="IPR005490">
    <property type="entry name" value="LD_TPept_cat_dom"/>
</dbReference>
<evidence type="ECO:0000313" key="10">
    <source>
        <dbReference type="EMBL" id="KHF24754.1"/>
    </source>
</evidence>
<comment type="similarity">
    <text evidence="2">Belongs to the YkuD family.</text>
</comment>
<gene>
    <name evidence="11" type="ORF">BOV88_08415</name>
    <name evidence="10" type="ORF">JV46_02860</name>
</gene>
<dbReference type="GO" id="GO:0004180">
    <property type="term" value="F:carboxypeptidase activity"/>
    <property type="evidence" value="ECO:0007669"/>
    <property type="project" value="UniProtKB-ARBA"/>
</dbReference>
<dbReference type="GO" id="GO:0009252">
    <property type="term" value="P:peptidoglycan biosynthetic process"/>
    <property type="evidence" value="ECO:0007669"/>
    <property type="project" value="UniProtKB-UniPathway"/>
</dbReference>
<dbReference type="Proteomes" id="UP000190962">
    <property type="component" value="Unassembled WGS sequence"/>
</dbReference>
<keyword evidence="6 7" id="KW-0961">Cell wall biogenesis/degradation</keyword>
<dbReference type="Pfam" id="PF01471">
    <property type="entry name" value="PG_binding_1"/>
    <property type="match status" value="1"/>
</dbReference>
<dbReference type="SUPFAM" id="SSF141523">
    <property type="entry name" value="L,D-transpeptidase catalytic domain-like"/>
    <property type="match status" value="1"/>
</dbReference>
<evidence type="ECO:0000256" key="3">
    <source>
        <dbReference type="ARBA" id="ARBA00022679"/>
    </source>
</evidence>
<evidence type="ECO:0000256" key="8">
    <source>
        <dbReference type="SAM" id="SignalP"/>
    </source>
</evidence>
<dbReference type="InterPro" id="IPR045380">
    <property type="entry name" value="LD_TPept_scaffold_dom"/>
</dbReference>
<comment type="pathway">
    <text evidence="1 7">Cell wall biogenesis; peptidoglycan biosynthesis.</text>
</comment>
<dbReference type="eggNOG" id="COG2989">
    <property type="taxonomic scope" value="Bacteria"/>
</dbReference>
<comment type="caution">
    <text evidence="10">The sequence shown here is derived from an EMBL/GenBank/DDBJ whole genome shotgun (WGS) entry which is preliminary data.</text>
</comment>
<dbReference type="InterPro" id="IPR002477">
    <property type="entry name" value="Peptidoglycan-bd-like"/>
</dbReference>
<dbReference type="STRING" id="2340.JV46_02860"/>
<keyword evidence="5 7" id="KW-0573">Peptidoglycan synthesis</keyword>